<dbReference type="PROSITE" id="PS50812">
    <property type="entry name" value="PWWP"/>
    <property type="match status" value="1"/>
</dbReference>
<dbReference type="PANTHER" id="PTHR22884">
    <property type="entry name" value="SET DOMAIN PROTEINS"/>
    <property type="match status" value="1"/>
</dbReference>
<dbReference type="Gene3D" id="3.30.40.10">
    <property type="entry name" value="Zinc/RING finger domain, C3HC4 (zinc finger)"/>
    <property type="match status" value="2"/>
</dbReference>
<dbReference type="OrthoDB" id="422362at2759"/>
<keyword evidence="8" id="KW-0863">Zinc-finger</keyword>
<feature type="domain" description="PWWP" evidence="13">
    <location>
        <begin position="244"/>
        <end position="306"/>
    </location>
</feature>
<evidence type="ECO:0000256" key="8">
    <source>
        <dbReference type="ARBA" id="ARBA00022771"/>
    </source>
</evidence>
<evidence type="ECO:0000256" key="11">
    <source>
        <dbReference type="SAM" id="MobiDB-lite"/>
    </source>
</evidence>
<evidence type="ECO:0000256" key="9">
    <source>
        <dbReference type="ARBA" id="ARBA00022833"/>
    </source>
</evidence>
<keyword evidence="6" id="KW-0949">S-adenosyl-L-methionine</keyword>
<dbReference type="PROSITE" id="PS50280">
    <property type="entry name" value="SET"/>
    <property type="match status" value="1"/>
</dbReference>
<keyword evidence="10" id="KW-0539">Nucleus</keyword>
<evidence type="ECO:0000259" key="12">
    <source>
        <dbReference type="PROSITE" id="PS50280"/>
    </source>
</evidence>
<dbReference type="AlphaFoldDB" id="A0A4Y2RA44"/>
<dbReference type="SUPFAM" id="SSF57903">
    <property type="entry name" value="FYVE/PHD zinc finger"/>
    <property type="match status" value="2"/>
</dbReference>
<evidence type="ECO:0000313" key="16">
    <source>
        <dbReference type="EMBL" id="GBN72320.1"/>
    </source>
</evidence>
<dbReference type="InterPro" id="IPR006560">
    <property type="entry name" value="AWS_dom"/>
</dbReference>
<dbReference type="SMART" id="SM00570">
    <property type="entry name" value="AWS"/>
    <property type="match status" value="1"/>
</dbReference>
<protein>
    <submittedName>
        <fullName evidence="16">Histone-lysine N-methyltransferase NSD2</fullName>
    </submittedName>
</protein>
<dbReference type="GO" id="GO:0032259">
    <property type="term" value="P:methylation"/>
    <property type="evidence" value="ECO:0007669"/>
    <property type="project" value="UniProtKB-KW"/>
</dbReference>
<dbReference type="InterPro" id="IPR055198">
    <property type="entry name" value="NSD_PHD"/>
</dbReference>
<dbReference type="SMART" id="SM00293">
    <property type="entry name" value="PWWP"/>
    <property type="match status" value="1"/>
</dbReference>
<dbReference type="InterPro" id="IPR050777">
    <property type="entry name" value="SET2_Histone-Lys_MeTrsfase"/>
</dbReference>
<feature type="compositionally biased region" description="Low complexity" evidence="11">
    <location>
        <begin position="26"/>
        <end position="39"/>
    </location>
</feature>
<dbReference type="SUPFAM" id="SSF63748">
    <property type="entry name" value="Tudor/PWWP/MBT"/>
    <property type="match status" value="1"/>
</dbReference>
<dbReference type="Proteomes" id="UP000499080">
    <property type="component" value="Unassembled WGS sequence"/>
</dbReference>
<evidence type="ECO:0000256" key="7">
    <source>
        <dbReference type="ARBA" id="ARBA00022723"/>
    </source>
</evidence>
<evidence type="ECO:0000259" key="15">
    <source>
        <dbReference type="PROSITE" id="PS51215"/>
    </source>
</evidence>
<dbReference type="InterPro" id="IPR000313">
    <property type="entry name" value="PWWP_dom"/>
</dbReference>
<organism evidence="16 18">
    <name type="scientific">Araneus ventricosus</name>
    <name type="common">Orbweaver spider</name>
    <name type="synonym">Epeira ventricosa</name>
    <dbReference type="NCBI Taxonomy" id="182803"/>
    <lineage>
        <taxon>Eukaryota</taxon>
        <taxon>Metazoa</taxon>
        <taxon>Ecdysozoa</taxon>
        <taxon>Arthropoda</taxon>
        <taxon>Chelicerata</taxon>
        <taxon>Arachnida</taxon>
        <taxon>Araneae</taxon>
        <taxon>Araneomorphae</taxon>
        <taxon>Entelegynae</taxon>
        <taxon>Araneoidea</taxon>
        <taxon>Araneidae</taxon>
        <taxon>Araneus</taxon>
    </lineage>
</organism>
<dbReference type="Gene3D" id="2.170.270.10">
    <property type="entry name" value="SET domain"/>
    <property type="match status" value="1"/>
</dbReference>
<keyword evidence="4 16" id="KW-0489">Methyltransferase</keyword>
<dbReference type="EMBL" id="BGPR01016236">
    <property type="protein sequence ID" value="GBN72320.1"/>
    <property type="molecule type" value="Genomic_DNA"/>
</dbReference>
<dbReference type="InterPro" id="IPR001214">
    <property type="entry name" value="SET_dom"/>
</dbReference>
<keyword evidence="5 16" id="KW-0808">Transferase</keyword>
<dbReference type="GO" id="GO:0005694">
    <property type="term" value="C:chromosome"/>
    <property type="evidence" value="ECO:0007669"/>
    <property type="project" value="UniProtKB-SubCell"/>
</dbReference>
<dbReference type="InterPro" id="IPR001965">
    <property type="entry name" value="Znf_PHD"/>
</dbReference>
<dbReference type="Pfam" id="PF00855">
    <property type="entry name" value="PWWP"/>
    <property type="match status" value="1"/>
</dbReference>
<dbReference type="InterPro" id="IPR046341">
    <property type="entry name" value="SET_dom_sf"/>
</dbReference>
<reference evidence="16 18" key="1">
    <citation type="journal article" date="2019" name="Sci. Rep.">
        <title>Orb-weaving spider Araneus ventricosus genome elucidates the spidroin gene catalogue.</title>
        <authorList>
            <person name="Kono N."/>
            <person name="Nakamura H."/>
            <person name="Ohtoshi R."/>
            <person name="Moran D.A.P."/>
            <person name="Shinohara A."/>
            <person name="Yoshida Y."/>
            <person name="Fujiwara M."/>
            <person name="Mori M."/>
            <person name="Tomita M."/>
            <person name="Arakawa K."/>
        </authorList>
    </citation>
    <scope>NUCLEOTIDE SEQUENCE [LARGE SCALE GENOMIC DNA]</scope>
</reference>
<feature type="domain" description="SET" evidence="12">
    <location>
        <begin position="432"/>
        <end position="549"/>
    </location>
</feature>
<evidence type="ECO:0000256" key="3">
    <source>
        <dbReference type="ARBA" id="ARBA00022454"/>
    </source>
</evidence>
<dbReference type="InterPro" id="IPR003616">
    <property type="entry name" value="Post-SET_dom"/>
</dbReference>
<evidence type="ECO:0000313" key="17">
    <source>
        <dbReference type="EMBL" id="GBN72323.1"/>
    </source>
</evidence>
<accession>A0A4Y2RA44</accession>
<evidence type="ECO:0000256" key="2">
    <source>
        <dbReference type="ARBA" id="ARBA00004286"/>
    </source>
</evidence>
<dbReference type="PROSITE" id="PS50868">
    <property type="entry name" value="POST_SET"/>
    <property type="match status" value="1"/>
</dbReference>
<keyword evidence="3" id="KW-0158">Chromosome</keyword>
<proteinExistence type="predicted"/>
<keyword evidence="18" id="KW-1185">Reference proteome</keyword>
<feature type="domain" description="Post-SET" evidence="14">
    <location>
        <begin position="556"/>
        <end position="572"/>
    </location>
</feature>
<keyword evidence="7" id="KW-0479">Metal-binding</keyword>
<dbReference type="GO" id="GO:0008270">
    <property type="term" value="F:zinc ion binding"/>
    <property type="evidence" value="ECO:0007669"/>
    <property type="project" value="UniProtKB-KW"/>
</dbReference>
<dbReference type="Pfam" id="PF17907">
    <property type="entry name" value="AWS"/>
    <property type="match status" value="1"/>
</dbReference>
<dbReference type="CDD" id="cd05838">
    <property type="entry name" value="PWWP_NSD_rpt2"/>
    <property type="match status" value="1"/>
</dbReference>
<evidence type="ECO:0000259" key="14">
    <source>
        <dbReference type="PROSITE" id="PS50868"/>
    </source>
</evidence>
<dbReference type="SMART" id="SM00249">
    <property type="entry name" value="PHD"/>
    <property type="match status" value="4"/>
</dbReference>
<dbReference type="SMART" id="SM00317">
    <property type="entry name" value="SET"/>
    <property type="match status" value="1"/>
</dbReference>
<feature type="compositionally biased region" description="Polar residues" evidence="11">
    <location>
        <begin position="610"/>
        <end position="620"/>
    </location>
</feature>
<evidence type="ECO:0000313" key="18">
    <source>
        <dbReference type="Proteomes" id="UP000499080"/>
    </source>
</evidence>
<comment type="caution">
    <text evidence="16">The sequence shown here is derived from an EMBL/GenBank/DDBJ whole genome shotgun (WGS) entry which is preliminary data.</text>
</comment>
<dbReference type="InterPro" id="IPR011011">
    <property type="entry name" value="Znf_FYVE_PHD"/>
</dbReference>
<dbReference type="PROSITE" id="PS51215">
    <property type="entry name" value="AWS"/>
    <property type="match status" value="1"/>
</dbReference>
<dbReference type="CDD" id="cd15565">
    <property type="entry name" value="PHD2_NSD"/>
    <property type="match status" value="1"/>
</dbReference>
<evidence type="ECO:0000259" key="13">
    <source>
        <dbReference type="PROSITE" id="PS50812"/>
    </source>
</evidence>
<feature type="region of interest" description="Disordered" evidence="11">
    <location>
        <begin position="581"/>
        <end position="629"/>
    </location>
</feature>
<dbReference type="GO" id="GO:0140938">
    <property type="term" value="F:histone H3 methyltransferase activity"/>
    <property type="evidence" value="ECO:0007669"/>
    <property type="project" value="UniProtKB-ARBA"/>
</dbReference>
<dbReference type="EMBL" id="BGPR01016238">
    <property type="protein sequence ID" value="GBN72323.1"/>
    <property type="molecule type" value="Genomic_DNA"/>
</dbReference>
<sequence>MSLSVGKRKLEENCDEGSSESKRICSNSGEENSSNGLSSDADISEDNFDHREGTDFIEVRLDKLLGNASSEDNDSSQDKSACFSCKSEVGDVTKCSVESCDKYYHIKCLKKLPSIKGEKKACPLHLCLSCYFINPKNSQNTKGEMYKCSQCPTAFHTKVKCFVPGAVILHNSAITCHTHFTPEDLRGYPRVVNLCFCLHCGCNDDLIFCSSCPCAVHEKCLKTKTFTGDIFVCDRCESRKTVSYNDIVWAKVYNIRWWPAKVLNPKDVPASVRKMQHFDGEFPVQFFETNEYYWTQSGHVHPFIFKEVGIEDKDLMLNFKKTISDPLFDSAVKLACKALTDKRSTDATETSSRRKYPSYKHIKSNRPVGDVQLYTSHDISDYNPCGCKALDPDPCGYDSLCLNRSMCTECSAEVCEAGDRCQNQKFQRLQYAKVKPFWTSTKAWGLKSLEDIKQGHFVIEYCGDLIDEEECERRIREKQEIGDTNFYFCTLDSNRIIDAGPKGNYSRFLNHSCEPNCETQKWIVNGDARVGIFAKKDIPAGSELTFDYQMDFSHYKKLECNCGSKRCSGLIGQKPQNGVVQAAGDVESSEPPSPPSDSKTSKNSTKKNKMNGSVGKTSLKANGMNKPSKVKKEITTAENSLNKEVSLKKEQVKKMNDHKKDKILCFKCKTGGKLLHCSLQECGRSFHVRCLKPGMETFQSDDWECPSHFCQKCKMLSPYQCFACPNSYCFKHVTNIPKSGKFACPKHFNKKQ</sequence>
<evidence type="ECO:0000256" key="4">
    <source>
        <dbReference type="ARBA" id="ARBA00022603"/>
    </source>
</evidence>
<gene>
    <name evidence="16" type="primary">NSD2_3</name>
    <name evidence="17" type="synonym">NSD2_0</name>
    <name evidence="17" type="ORF">AVEN_220904_1</name>
    <name evidence="16" type="ORF">AVEN_69065_1</name>
</gene>
<dbReference type="SUPFAM" id="SSF82199">
    <property type="entry name" value="SET domain"/>
    <property type="match status" value="1"/>
</dbReference>
<dbReference type="GO" id="GO:0016279">
    <property type="term" value="F:protein-lysine N-methyltransferase activity"/>
    <property type="evidence" value="ECO:0007669"/>
    <property type="project" value="UniProtKB-ARBA"/>
</dbReference>
<dbReference type="InterPro" id="IPR013083">
    <property type="entry name" value="Znf_RING/FYVE/PHD"/>
</dbReference>
<evidence type="ECO:0000256" key="6">
    <source>
        <dbReference type="ARBA" id="ARBA00022691"/>
    </source>
</evidence>
<feature type="domain" description="AWS" evidence="15">
    <location>
        <begin position="380"/>
        <end position="430"/>
    </location>
</feature>
<dbReference type="Pfam" id="PF22908">
    <property type="entry name" value="PHD_NSD"/>
    <property type="match status" value="1"/>
</dbReference>
<keyword evidence="9" id="KW-0862">Zinc</keyword>
<evidence type="ECO:0000256" key="1">
    <source>
        <dbReference type="ARBA" id="ARBA00004123"/>
    </source>
</evidence>
<name>A0A4Y2RA44_ARAVE</name>
<evidence type="ECO:0000256" key="5">
    <source>
        <dbReference type="ARBA" id="ARBA00022679"/>
    </source>
</evidence>
<dbReference type="Pfam" id="PF00856">
    <property type="entry name" value="SET"/>
    <property type="match status" value="1"/>
</dbReference>
<evidence type="ECO:0000256" key="10">
    <source>
        <dbReference type="ARBA" id="ARBA00023242"/>
    </source>
</evidence>
<feature type="region of interest" description="Disordered" evidence="11">
    <location>
        <begin position="1"/>
        <end position="48"/>
    </location>
</feature>
<dbReference type="GO" id="GO:0005634">
    <property type="term" value="C:nucleus"/>
    <property type="evidence" value="ECO:0007669"/>
    <property type="project" value="UniProtKB-SubCell"/>
</dbReference>
<comment type="subcellular location">
    <subcellularLocation>
        <location evidence="2">Chromosome</location>
    </subcellularLocation>
    <subcellularLocation>
        <location evidence="1">Nucleus</location>
    </subcellularLocation>
</comment>
<dbReference type="Gene3D" id="2.30.30.140">
    <property type="match status" value="1"/>
</dbReference>